<dbReference type="EMBL" id="MFGM01000038">
    <property type="protein sequence ID" value="OGF36161.1"/>
    <property type="molecule type" value="Genomic_DNA"/>
</dbReference>
<protein>
    <recommendedName>
        <fullName evidence="3">Cyclodipeptide synthase</fullName>
    </recommendedName>
</protein>
<dbReference type="InterPro" id="IPR038622">
    <property type="entry name" value="CDPS_sf"/>
</dbReference>
<dbReference type="NCBIfam" id="TIGR04539">
    <property type="entry name" value="tRNA_cyclodipep"/>
    <property type="match status" value="1"/>
</dbReference>
<gene>
    <name evidence="4" type="ORF">A2482_02730</name>
</gene>
<reference evidence="4 5" key="1">
    <citation type="journal article" date="2016" name="Nat. Commun.">
        <title>Thousands of microbial genomes shed light on interconnected biogeochemical processes in an aquifer system.</title>
        <authorList>
            <person name="Anantharaman K."/>
            <person name="Brown C.T."/>
            <person name="Hug L.A."/>
            <person name="Sharon I."/>
            <person name="Castelle C.J."/>
            <person name="Probst A.J."/>
            <person name="Thomas B.C."/>
            <person name="Singh A."/>
            <person name="Wilkins M.J."/>
            <person name="Karaoz U."/>
            <person name="Brodie E.L."/>
            <person name="Williams K.H."/>
            <person name="Hubbard S.S."/>
            <person name="Banfield J.F."/>
        </authorList>
    </citation>
    <scope>NUCLEOTIDE SEQUENCE [LARGE SCALE GENOMIC DNA]</scope>
</reference>
<sequence length="139" mass="16422">MRIVTYLNTTEEEIFAKKFNIVVGISLGNKDFKRELVRSYLLWAIENTKEKVLVLIPDKIHSVNYEIKNGYKKERACKLSAREGKKVEEMVKDILDEFTPEKRSIVQYQNGNKLKRMNINEWSQFSMTSLKIMRSLIMK</sequence>
<accession>A0A1F5TCH9</accession>
<dbReference type="Pfam" id="PF16715">
    <property type="entry name" value="CDPS"/>
    <property type="match status" value="1"/>
</dbReference>
<dbReference type="AlphaFoldDB" id="A0A1F5TCH9"/>
<keyword evidence="2" id="KW-0808">Transferase</keyword>
<dbReference type="Proteomes" id="UP000178656">
    <property type="component" value="Unassembled WGS sequence"/>
</dbReference>
<evidence type="ECO:0000313" key="4">
    <source>
        <dbReference type="EMBL" id="OGF36161.1"/>
    </source>
</evidence>
<organism evidence="4 5">
    <name type="scientific">Candidatus Falkowbacteria bacterium RIFOXYC2_FULL_48_21</name>
    <dbReference type="NCBI Taxonomy" id="1798005"/>
    <lineage>
        <taxon>Bacteria</taxon>
        <taxon>Candidatus Falkowiibacteriota</taxon>
    </lineage>
</organism>
<dbReference type="InterPro" id="IPR030903">
    <property type="entry name" value="CDPS"/>
</dbReference>
<evidence type="ECO:0000256" key="1">
    <source>
        <dbReference type="ARBA" id="ARBA00006034"/>
    </source>
</evidence>
<evidence type="ECO:0000256" key="2">
    <source>
        <dbReference type="ARBA" id="ARBA00022679"/>
    </source>
</evidence>
<comment type="caution">
    <text evidence="4">The sequence shown here is derived from an EMBL/GenBank/DDBJ whole genome shotgun (WGS) entry which is preliminary data.</text>
</comment>
<comment type="similarity">
    <text evidence="1">Belongs to the CDPS family.</text>
</comment>
<name>A0A1F5TCH9_9BACT</name>
<proteinExistence type="inferred from homology"/>
<evidence type="ECO:0000256" key="3">
    <source>
        <dbReference type="ARBA" id="ARBA00030771"/>
    </source>
</evidence>
<dbReference type="Gene3D" id="3.40.50.11710">
    <property type="entry name" value="Cyclodipeptide synthase"/>
    <property type="match status" value="1"/>
</dbReference>
<evidence type="ECO:0000313" key="5">
    <source>
        <dbReference type="Proteomes" id="UP000178656"/>
    </source>
</evidence>
<dbReference type="GO" id="GO:0016755">
    <property type="term" value="F:aminoacyltransferase activity"/>
    <property type="evidence" value="ECO:0007669"/>
    <property type="project" value="InterPro"/>
</dbReference>